<accession>A0AAU9JKG6</accession>
<dbReference type="PROSITE" id="PS00028">
    <property type="entry name" value="ZINC_FINGER_C2H2_1"/>
    <property type="match status" value="3"/>
</dbReference>
<dbReference type="PANTHER" id="PTHR24379">
    <property type="entry name" value="KRAB AND ZINC FINGER DOMAIN-CONTAINING"/>
    <property type="match status" value="1"/>
</dbReference>
<dbReference type="InterPro" id="IPR013087">
    <property type="entry name" value="Znf_C2H2_type"/>
</dbReference>
<protein>
    <recommendedName>
        <fullName evidence="6">C2H2-type domain-containing protein</fullName>
    </recommendedName>
</protein>
<comment type="caution">
    <text evidence="7">The sequence shown here is derived from an EMBL/GenBank/DDBJ whole genome shotgun (WGS) entry which is preliminary data.</text>
</comment>
<keyword evidence="8" id="KW-1185">Reference proteome</keyword>
<dbReference type="Proteomes" id="UP001162131">
    <property type="component" value="Unassembled WGS sequence"/>
</dbReference>
<name>A0AAU9JKG6_9CILI</name>
<dbReference type="EMBL" id="CAJZBQ010000044">
    <property type="protein sequence ID" value="CAG9327748.1"/>
    <property type="molecule type" value="Genomic_DNA"/>
</dbReference>
<proteinExistence type="predicted"/>
<dbReference type="SUPFAM" id="SSF57667">
    <property type="entry name" value="beta-beta-alpha zinc fingers"/>
    <property type="match status" value="1"/>
</dbReference>
<dbReference type="SMART" id="SM00355">
    <property type="entry name" value="ZnF_C2H2"/>
    <property type="match status" value="4"/>
</dbReference>
<evidence type="ECO:0000313" key="8">
    <source>
        <dbReference type="Proteomes" id="UP001162131"/>
    </source>
</evidence>
<organism evidence="7 8">
    <name type="scientific">Blepharisma stoltei</name>
    <dbReference type="NCBI Taxonomy" id="1481888"/>
    <lineage>
        <taxon>Eukaryota</taxon>
        <taxon>Sar</taxon>
        <taxon>Alveolata</taxon>
        <taxon>Ciliophora</taxon>
        <taxon>Postciliodesmatophora</taxon>
        <taxon>Heterotrichea</taxon>
        <taxon>Heterotrichida</taxon>
        <taxon>Blepharismidae</taxon>
        <taxon>Blepharisma</taxon>
    </lineage>
</organism>
<keyword evidence="3 5" id="KW-0863">Zinc-finger</keyword>
<dbReference type="Pfam" id="PF00096">
    <property type="entry name" value="zf-C2H2"/>
    <property type="match status" value="1"/>
</dbReference>
<dbReference type="Gene3D" id="3.30.160.60">
    <property type="entry name" value="Classic Zinc Finger"/>
    <property type="match status" value="2"/>
</dbReference>
<reference evidence="7" key="1">
    <citation type="submission" date="2021-09" db="EMBL/GenBank/DDBJ databases">
        <authorList>
            <consortium name="AG Swart"/>
            <person name="Singh M."/>
            <person name="Singh A."/>
            <person name="Seah K."/>
            <person name="Emmerich C."/>
        </authorList>
    </citation>
    <scope>NUCLEOTIDE SEQUENCE</scope>
    <source>
        <strain evidence="7">ATCC30299</strain>
    </source>
</reference>
<evidence type="ECO:0000256" key="4">
    <source>
        <dbReference type="ARBA" id="ARBA00022833"/>
    </source>
</evidence>
<dbReference type="GO" id="GO:0008270">
    <property type="term" value="F:zinc ion binding"/>
    <property type="evidence" value="ECO:0007669"/>
    <property type="project" value="UniProtKB-KW"/>
</dbReference>
<keyword evidence="2" id="KW-0677">Repeat</keyword>
<dbReference type="Pfam" id="PF13894">
    <property type="entry name" value="zf-C2H2_4"/>
    <property type="match status" value="1"/>
</dbReference>
<evidence type="ECO:0000313" key="7">
    <source>
        <dbReference type="EMBL" id="CAG9327748.1"/>
    </source>
</evidence>
<evidence type="ECO:0000256" key="3">
    <source>
        <dbReference type="ARBA" id="ARBA00022771"/>
    </source>
</evidence>
<evidence type="ECO:0000256" key="1">
    <source>
        <dbReference type="ARBA" id="ARBA00022723"/>
    </source>
</evidence>
<evidence type="ECO:0000256" key="2">
    <source>
        <dbReference type="ARBA" id="ARBA00022737"/>
    </source>
</evidence>
<dbReference type="InterPro" id="IPR036236">
    <property type="entry name" value="Znf_C2H2_sf"/>
</dbReference>
<keyword evidence="4" id="KW-0862">Zinc</keyword>
<gene>
    <name evidence="7" type="ORF">BSTOLATCC_MIC44376</name>
</gene>
<dbReference type="PROSITE" id="PS50157">
    <property type="entry name" value="ZINC_FINGER_C2H2_2"/>
    <property type="match status" value="1"/>
</dbReference>
<sequence>MKLESTQLKDLPEPFPVCTQIGSNDSPRIADTFKLSAYQCKLCQKIFSEVILLKKHMIEELEFDNEIIGFLNLELGFDLSDDTETQIVNKSTYEVRKNLICPFCSKICKSKKGLEQHKGKAHIHKRKRCTCKICGKRYENKYALRFHITQVHEKATRVKCDICGSIIYNKYMLTVHIEHAHTKGMI</sequence>
<evidence type="ECO:0000259" key="6">
    <source>
        <dbReference type="PROSITE" id="PS50157"/>
    </source>
</evidence>
<feature type="domain" description="C2H2-type" evidence="6">
    <location>
        <begin position="129"/>
        <end position="157"/>
    </location>
</feature>
<keyword evidence="1" id="KW-0479">Metal-binding</keyword>
<dbReference type="PANTHER" id="PTHR24379:SF121">
    <property type="entry name" value="C2H2-TYPE DOMAIN-CONTAINING PROTEIN"/>
    <property type="match status" value="1"/>
</dbReference>
<dbReference type="AlphaFoldDB" id="A0AAU9JKG6"/>
<evidence type="ECO:0000256" key="5">
    <source>
        <dbReference type="PROSITE-ProRule" id="PRU00042"/>
    </source>
</evidence>